<sequence length="226" mass="26031">MLDSLDGLEGQERIQKVIDNDWVLSSLTELGVGAVVNDCDVNIELEDNEALAKTLHYLNIYMFIKVFAAFDADFNSKVSMENKKSLFLKLMPTSPLEDWVPHRSGIFEPLLQAFESKALGYQAFSKYANCNEDSIKTNLRQFYAKERNLKFKTVKKWFFGAFEELSQKKDLDEAEVLNYCEPAWYVADILSGWVKVTHSSEFNNVQVACFSHYQRFYNEAIGSREP</sequence>
<dbReference type="Proteomes" id="UP000023775">
    <property type="component" value="Unassembled WGS sequence"/>
</dbReference>
<protein>
    <submittedName>
        <fullName evidence="1">Uncharacterized protein</fullName>
    </submittedName>
</protein>
<keyword evidence="2" id="KW-1185">Reference proteome</keyword>
<dbReference type="AlphaFoldDB" id="N9VG93"/>
<accession>N9VG93</accession>
<reference evidence="1 2" key="1">
    <citation type="journal article" date="2013" name="Genome Announc.">
        <title>Draft Genome Sequence of the Aeromonas diversa Type Strain.</title>
        <authorList>
            <person name="Farfan M."/>
            <person name="Spataro N."/>
            <person name="Sanglas A."/>
            <person name="Albarral V."/>
            <person name="Loren J.G."/>
            <person name="Bosch E."/>
            <person name="Fuste M.C."/>
        </authorList>
    </citation>
    <scope>NUCLEOTIDE SEQUENCE [LARGE SCALE GENOMIC DNA]</scope>
    <source>
        <strain evidence="1 2">2478-85</strain>
    </source>
</reference>
<proteinExistence type="predicted"/>
<evidence type="ECO:0000313" key="1">
    <source>
        <dbReference type="EMBL" id="ENY70638.1"/>
    </source>
</evidence>
<evidence type="ECO:0000313" key="2">
    <source>
        <dbReference type="Proteomes" id="UP000023775"/>
    </source>
</evidence>
<organism evidence="1 2">
    <name type="scientific">Aeromonas diversa CDC 2478-85</name>
    <dbReference type="NCBI Taxonomy" id="1268237"/>
    <lineage>
        <taxon>Bacteria</taxon>
        <taxon>Pseudomonadati</taxon>
        <taxon>Pseudomonadota</taxon>
        <taxon>Gammaproteobacteria</taxon>
        <taxon>Aeromonadales</taxon>
        <taxon>Aeromonadaceae</taxon>
        <taxon>Aeromonas</taxon>
    </lineage>
</organism>
<name>N9VG93_9GAMM</name>
<gene>
    <name evidence="1" type="ORF">G114_17384</name>
</gene>
<comment type="caution">
    <text evidence="1">The sequence shown here is derived from an EMBL/GenBank/DDBJ whole genome shotgun (WGS) entry which is preliminary data.</text>
</comment>
<dbReference type="EMBL" id="APVG01000063">
    <property type="protein sequence ID" value="ENY70638.1"/>
    <property type="molecule type" value="Genomic_DNA"/>
</dbReference>